<dbReference type="AlphaFoldDB" id="A0A1E7DP79"/>
<dbReference type="InterPro" id="IPR000711">
    <property type="entry name" value="ATPase_OSCP/dsu"/>
</dbReference>
<dbReference type="Pfam" id="PF00213">
    <property type="entry name" value="OSCP"/>
    <property type="match status" value="1"/>
</dbReference>
<evidence type="ECO:0000313" key="9">
    <source>
        <dbReference type="EMBL" id="OES44900.1"/>
    </source>
</evidence>
<accession>A0A1E7DP79</accession>
<proteinExistence type="inferred from homology"/>
<keyword evidence="6 8" id="KW-0139">CF(1)</keyword>
<evidence type="ECO:0000256" key="6">
    <source>
        <dbReference type="ARBA" id="ARBA00023196"/>
    </source>
</evidence>
<evidence type="ECO:0000256" key="4">
    <source>
        <dbReference type="ARBA" id="ARBA00023065"/>
    </source>
</evidence>
<dbReference type="Gene3D" id="1.10.520.20">
    <property type="entry name" value="N-terminal domain of the delta subunit of the F1F0-ATP synthase"/>
    <property type="match status" value="1"/>
</dbReference>
<organism evidence="9 10">
    <name type="scientific">Domibacillus iocasae</name>
    <dbReference type="NCBI Taxonomy" id="1714016"/>
    <lineage>
        <taxon>Bacteria</taxon>
        <taxon>Bacillati</taxon>
        <taxon>Bacillota</taxon>
        <taxon>Bacilli</taxon>
        <taxon>Bacillales</taxon>
        <taxon>Bacillaceae</taxon>
        <taxon>Domibacillus</taxon>
    </lineage>
</organism>
<dbReference type="NCBIfam" id="TIGR01145">
    <property type="entry name" value="ATP_synt_delta"/>
    <property type="match status" value="1"/>
</dbReference>
<evidence type="ECO:0000256" key="8">
    <source>
        <dbReference type="HAMAP-Rule" id="MF_01416"/>
    </source>
</evidence>
<dbReference type="OrthoDB" id="9802471at2"/>
<reference evidence="9 10" key="1">
    <citation type="submission" date="2016-06" db="EMBL/GenBank/DDBJ databases">
        <title>Domibacillus iocasae genome sequencing.</title>
        <authorList>
            <person name="Verma A."/>
            <person name="Pal Y."/>
            <person name="Ojha A.K."/>
            <person name="Krishnamurthi S."/>
        </authorList>
    </citation>
    <scope>NUCLEOTIDE SEQUENCE [LARGE SCALE GENOMIC DNA]</scope>
    <source>
        <strain evidence="9 10">DSM 29979</strain>
    </source>
</reference>
<evidence type="ECO:0000256" key="1">
    <source>
        <dbReference type="ARBA" id="ARBA00004370"/>
    </source>
</evidence>
<dbReference type="STRING" id="1714016.BA724_06440"/>
<name>A0A1E7DP79_9BACI</name>
<keyword evidence="7 8" id="KW-0066">ATP synthesis</keyword>
<dbReference type="PANTHER" id="PTHR11910">
    <property type="entry name" value="ATP SYNTHASE DELTA CHAIN"/>
    <property type="match status" value="1"/>
</dbReference>
<evidence type="ECO:0000256" key="3">
    <source>
        <dbReference type="ARBA" id="ARBA00022781"/>
    </source>
</evidence>
<dbReference type="RefSeq" id="WP_069938522.1">
    <property type="nucleotide sequence ID" value="NZ_MAMP01000021.1"/>
</dbReference>
<dbReference type="InterPro" id="IPR020781">
    <property type="entry name" value="ATPase_OSCP/d_CS"/>
</dbReference>
<keyword evidence="4 8" id="KW-0406">Ion transport</keyword>
<comment type="similarity">
    <text evidence="8">Belongs to the ATPase delta chain family.</text>
</comment>
<gene>
    <name evidence="8" type="primary">atpH</name>
    <name evidence="9" type="ORF">BA724_06440</name>
</gene>
<dbReference type="HAMAP" id="MF_01416">
    <property type="entry name" value="ATP_synth_delta_bact"/>
    <property type="match status" value="1"/>
</dbReference>
<protein>
    <recommendedName>
        <fullName evidence="8">ATP synthase subunit delta</fullName>
    </recommendedName>
    <alternativeName>
        <fullName evidence="8">ATP synthase F(1) sector subunit delta</fullName>
    </alternativeName>
    <alternativeName>
        <fullName evidence="8">F-type ATPase subunit delta</fullName>
        <shortName evidence="8">F-ATPase subunit delta</shortName>
    </alternativeName>
</protein>
<keyword evidence="2 8" id="KW-0813">Transport</keyword>
<keyword evidence="8" id="KW-1003">Cell membrane</keyword>
<dbReference type="PRINTS" id="PR00125">
    <property type="entry name" value="ATPASEDELTA"/>
</dbReference>
<sequence>MSKSGAAKRYAIALFELAKEHNEVAKYDQELRVVKQVIDENGEISKLLESPNLSVAEKQALVNTLAAHASVTVANTLKLLVERRRANEIVAVCEEFIKLSNEERGIADATVFSTRPLTEAEEASVSHTFSRKVGKQTLNIENIVDPNLLGGLKVRIGNRIFDGTLRGKLNRLEKQLTTNL</sequence>
<evidence type="ECO:0000256" key="2">
    <source>
        <dbReference type="ARBA" id="ARBA00022448"/>
    </source>
</evidence>
<dbReference type="Proteomes" id="UP000095658">
    <property type="component" value="Unassembled WGS sequence"/>
</dbReference>
<comment type="caution">
    <text evidence="9">The sequence shown here is derived from an EMBL/GenBank/DDBJ whole genome shotgun (WGS) entry which is preliminary data.</text>
</comment>
<dbReference type="NCBIfam" id="NF004403">
    <property type="entry name" value="PRK05758.2-4"/>
    <property type="match status" value="1"/>
</dbReference>
<dbReference type="InterPro" id="IPR026015">
    <property type="entry name" value="ATP_synth_OSCP/delta_N_sf"/>
</dbReference>
<dbReference type="GO" id="GO:0005886">
    <property type="term" value="C:plasma membrane"/>
    <property type="evidence" value="ECO:0007669"/>
    <property type="project" value="UniProtKB-SubCell"/>
</dbReference>
<dbReference type="GO" id="GO:0045259">
    <property type="term" value="C:proton-transporting ATP synthase complex"/>
    <property type="evidence" value="ECO:0007669"/>
    <property type="project" value="UniProtKB-KW"/>
</dbReference>
<keyword evidence="10" id="KW-1185">Reference proteome</keyword>
<evidence type="ECO:0000256" key="5">
    <source>
        <dbReference type="ARBA" id="ARBA00023136"/>
    </source>
</evidence>
<keyword evidence="5 8" id="KW-0472">Membrane</keyword>
<comment type="function">
    <text evidence="8">This protein is part of the stalk that links CF(0) to CF(1). It either transmits conformational changes from CF(0) to CF(1) or is implicated in proton conduction.</text>
</comment>
<dbReference type="EMBL" id="MAMP01000021">
    <property type="protein sequence ID" value="OES44900.1"/>
    <property type="molecule type" value="Genomic_DNA"/>
</dbReference>
<comment type="subcellular location">
    <subcellularLocation>
        <location evidence="8">Cell membrane</location>
        <topology evidence="8">Peripheral membrane protein</topology>
    </subcellularLocation>
    <subcellularLocation>
        <location evidence="1">Membrane</location>
    </subcellularLocation>
</comment>
<keyword evidence="3 8" id="KW-0375">Hydrogen ion transport</keyword>
<dbReference type="GO" id="GO:0046933">
    <property type="term" value="F:proton-transporting ATP synthase activity, rotational mechanism"/>
    <property type="evidence" value="ECO:0007669"/>
    <property type="project" value="UniProtKB-UniRule"/>
</dbReference>
<evidence type="ECO:0000313" key="10">
    <source>
        <dbReference type="Proteomes" id="UP000095658"/>
    </source>
</evidence>
<comment type="function">
    <text evidence="8">F(1)F(0) ATP synthase produces ATP from ADP in the presence of a proton or sodium gradient. F-type ATPases consist of two structural domains, F(1) containing the extramembraneous catalytic core and F(0) containing the membrane proton channel, linked together by a central stalk and a peripheral stalk. During catalysis, ATP synthesis in the catalytic domain of F(1) is coupled via a rotary mechanism of the central stalk subunits to proton translocation.</text>
</comment>
<evidence type="ECO:0000256" key="7">
    <source>
        <dbReference type="ARBA" id="ARBA00023310"/>
    </source>
</evidence>
<dbReference type="PROSITE" id="PS00389">
    <property type="entry name" value="ATPASE_DELTA"/>
    <property type="match status" value="1"/>
</dbReference>
<dbReference type="SUPFAM" id="SSF47928">
    <property type="entry name" value="N-terminal domain of the delta subunit of the F1F0-ATP synthase"/>
    <property type="match status" value="1"/>
</dbReference>